<organism evidence="4 5">
    <name type="scientific">Dioscorea zingiberensis</name>
    <dbReference type="NCBI Taxonomy" id="325984"/>
    <lineage>
        <taxon>Eukaryota</taxon>
        <taxon>Viridiplantae</taxon>
        <taxon>Streptophyta</taxon>
        <taxon>Embryophyta</taxon>
        <taxon>Tracheophyta</taxon>
        <taxon>Spermatophyta</taxon>
        <taxon>Magnoliopsida</taxon>
        <taxon>Liliopsida</taxon>
        <taxon>Dioscoreales</taxon>
        <taxon>Dioscoreaceae</taxon>
        <taxon>Dioscorea</taxon>
    </lineage>
</organism>
<comment type="caution">
    <text evidence="4">The sequence shown here is derived from an EMBL/GenBank/DDBJ whole genome shotgun (WGS) entry which is preliminary data.</text>
</comment>
<reference evidence="4" key="1">
    <citation type="submission" date="2021-03" db="EMBL/GenBank/DDBJ databases">
        <authorList>
            <person name="Li Z."/>
            <person name="Yang C."/>
        </authorList>
    </citation>
    <scope>NUCLEOTIDE SEQUENCE</scope>
    <source>
        <strain evidence="4">Dzin_1.0</strain>
        <tissue evidence="4">Leaf</tissue>
    </source>
</reference>
<evidence type="ECO:0000313" key="5">
    <source>
        <dbReference type="Proteomes" id="UP001085076"/>
    </source>
</evidence>
<feature type="repeat" description="PPR" evidence="2">
    <location>
        <begin position="347"/>
        <end position="381"/>
    </location>
</feature>
<dbReference type="PANTHER" id="PTHR24015">
    <property type="entry name" value="OS07G0578800 PROTEIN-RELATED"/>
    <property type="match status" value="1"/>
</dbReference>
<dbReference type="AlphaFoldDB" id="A0A9D5CXL5"/>
<protein>
    <recommendedName>
        <fullName evidence="6">Pentatricopeptide repeat-containing protein</fullName>
    </recommendedName>
</protein>
<evidence type="ECO:0000256" key="1">
    <source>
        <dbReference type="ARBA" id="ARBA00022737"/>
    </source>
</evidence>
<dbReference type="GO" id="GO:0003723">
    <property type="term" value="F:RNA binding"/>
    <property type="evidence" value="ECO:0007669"/>
    <property type="project" value="InterPro"/>
</dbReference>
<evidence type="ECO:0000256" key="2">
    <source>
        <dbReference type="PROSITE-ProRule" id="PRU00708"/>
    </source>
</evidence>
<proteinExistence type="predicted"/>
<dbReference type="NCBIfam" id="TIGR00756">
    <property type="entry name" value="PPR"/>
    <property type="match status" value="2"/>
</dbReference>
<dbReference type="Pfam" id="PF13041">
    <property type="entry name" value="PPR_2"/>
    <property type="match status" value="1"/>
</dbReference>
<accession>A0A9D5CXL5</accession>
<dbReference type="InterPro" id="IPR046960">
    <property type="entry name" value="PPR_At4g14850-like_plant"/>
</dbReference>
<dbReference type="PROSITE" id="PS51375">
    <property type="entry name" value="PPR"/>
    <property type="match status" value="3"/>
</dbReference>
<gene>
    <name evidence="4" type="ORF">J5N97_009831</name>
</gene>
<dbReference type="GO" id="GO:0009451">
    <property type="term" value="P:RNA modification"/>
    <property type="evidence" value="ECO:0007669"/>
    <property type="project" value="InterPro"/>
</dbReference>
<name>A0A9D5CXL5_9LILI</name>
<dbReference type="InterPro" id="IPR002885">
    <property type="entry name" value="PPR_rpt"/>
</dbReference>
<dbReference type="OrthoDB" id="1893323at2759"/>
<keyword evidence="5" id="KW-1185">Reference proteome</keyword>
<dbReference type="Proteomes" id="UP001085076">
    <property type="component" value="Miscellaneous, Linkage group lg02"/>
</dbReference>
<keyword evidence="1" id="KW-0677">Repeat</keyword>
<dbReference type="FunFam" id="1.25.40.10:FF:000196">
    <property type="entry name" value="Pentatricopeptide repeat-containing protein At4g14850"/>
    <property type="match status" value="1"/>
</dbReference>
<evidence type="ECO:0008006" key="6">
    <source>
        <dbReference type="Google" id="ProtNLM"/>
    </source>
</evidence>
<feature type="region of interest" description="Disordered" evidence="3">
    <location>
        <begin position="20"/>
        <end position="47"/>
    </location>
</feature>
<feature type="repeat" description="PPR" evidence="2">
    <location>
        <begin position="177"/>
        <end position="211"/>
    </location>
</feature>
<dbReference type="Pfam" id="PF01535">
    <property type="entry name" value="PPR"/>
    <property type="match status" value="3"/>
</dbReference>
<dbReference type="Gene3D" id="1.25.40.10">
    <property type="entry name" value="Tetratricopeptide repeat domain"/>
    <property type="match status" value="2"/>
</dbReference>
<feature type="repeat" description="PPR" evidence="2">
    <location>
        <begin position="110"/>
        <end position="144"/>
    </location>
</feature>
<dbReference type="InterPro" id="IPR011990">
    <property type="entry name" value="TPR-like_helical_dom_sf"/>
</dbReference>
<reference evidence="4" key="2">
    <citation type="journal article" date="2022" name="Hortic Res">
        <title>The genome of Dioscorea zingiberensis sheds light on the biosynthesis, origin and evolution of the medicinally important diosgenin saponins.</title>
        <authorList>
            <person name="Li Y."/>
            <person name="Tan C."/>
            <person name="Li Z."/>
            <person name="Guo J."/>
            <person name="Li S."/>
            <person name="Chen X."/>
            <person name="Wang C."/>
            <person name="Dai X."/>
            <person name="Yang H."/>
            <person name="Song W."/>
            <person name="Hou L."/>
            <person name="Xu J."/>
            <person name="Tong Z."/>
            <person name="Xu A."/>
            <person name="Yuan X."/>
            <person name="Wang W."/>
            <person name="Yang Q."/>
            <person name="Chen L."/>
            <person name="Sun Z."/>
            <person name="Wang K."/>
            <person name="Pan B."/>
            <person name="Chen J."/>
            <person name="Bao Y."/>
            <person name="Liu F."/>
            <person name="Qi X."/>
            <person name="Gang D.R."/>
            <person name="Wen J."/>
            <person name="Li J."/>
        </authorList>
    </citation>
    <scope>NUCLEOTIDE SEQUENCE</scope>
    <source>
        <strain evidence="4">Dzin_1.0</strain>
    </source>
</reference>
<evidence type="ECO:0000313" key="4">
    <source>
        <dbReference type="EMBL" id="KAJ0981576.1"/>
    </source>
</evidence>
<dbReference type="EMBL" id="JAGGNH010000002">
    <property type="protein sequence ID" value="KAJ0981576.1"/>
    <property type="molecule type" value="Genomic_DNA"/>
</dbReference>
<sequence>MLASSPHRLFFKAQASLSVPRSSQRLPTPARRYDDRSPRPLRSSPPPACAWSFEKRMQESLAILDLMQAQSIIPDPALLCTLLKTCADAQNLHFGKLVHEKAIHFALHTDTFVANGLVLMYSKCGHIRAAHQVFNEMPIRNVVSWTTLISMYHNTGFPRYALNLYLSMGEKDGIAPNAFTYTTALNCCASTRDLDMGVRIHKDVMRDGCDNDDFVVVALIDMYAKCGRVGLARQVFDGIVDPSIEACTAMIEGHSVSDQAKDAMDLVRQTLQRQKIAKVAEQIGFATMVRPCVTNIALRQGQEIHAHIIKFGHKPGMKTLTSLVELYTKCGKMMSAYNLFNELAIKDVSLWGSMVSCFVSNGLHEEALKAYVEMACSNCGLNPSLVSFALKACLGLLSLEEGKQIHGRVIKDHYLLQHSVIHDLSKLYERCGKLEEAYKLMKKPENLSGEADVQCTAGAIQRPLCDML</sequence>
<evidence type="ECO:0000256" key="3">
    <source>
        <dbReference type="SAM" id="MobiDB-lite"/>
    </source>
</evidence>